<keyword evidence="4 9" id="KW-0521">NADP</keyword>
<evidence type="ECO:0000256" key="4">
    <source>
        <dbReference type="ARBA" id="ARBA00022857"/>
    </source>
</evidence>
<organism evidence="13 14">
    <name type="scientific">Candidatus Kinetoplastidibacterium stringomonadis TCC290E</name>
    <dbReference type="NCBI Taxonomy" id="1208920"/>
    <lineage>
        <taxon>Bacteria</taxon>
        <taxon>Pseudomonadati</taxon>
        <taxon>Pseudomonadota</taxon>
        <taxon>Betaproteobacteria</taxon>
        <taxon>Candidatus Kinetoplastidibacterium</taxon>
    </lineage>
</organism>
<protein>
    <recommendedName>
        <fullName evidence="9">1-deoxy-D-xylulose 5-phosphate reductoisomerase</fullName>
        <shortName evidence="9">DXP reductoisomerase</shortName>
        <ecNumber evidence="9">1.1.1.267</ecNumber>
    </recommendedName>
    <alternativeName>
        <fullName evidence="9">1-deoxyxylulose-5-phosphate reductoisomerase</fullName>
    </alternativeName>
    <alternativeName>
        <fullName evidence="9">2-C-methyl-D-erythritol 4-phosphate synthase</fullName>
    </alternativeName>
</protein>
<dbReference type="SUPFAM" id="SSF55347">
    <property type="entry name" value="Glyceraldehyde-3-phosphate dehydrogenase-like, C-terminal domain"/>
    <property type="match status" value="1"/>
</dbReference>
<comment type="similarity">
    <text evidence="2 9">Belongs to the DXR family.</text>
</comment>
<keyword evidence="13" id="KW-0413">Isomerase</keyword>
<dbReference type="GO" id="GO:0070402">
    <property type="term" value="F:NADPH binding"/>
    <property type="evidence" value="ECO:0007669"/>
    <property type="project" value="InterPro"/>
</dbReference>
<sequence length="397" mass="44399">MFRRVFIFGSTGSIGKKALEIIDTFHGDIEVFGLSAYSSIDCLVAQAIKYRVKVVVVPNLEAKELFHKKWTNKNLIPKILIGSESLVDMAYDSSYDTVIAAIVGIAGMPSALAAAKAGKRILLANKEVLVVAGDLFMQYVFTFKAELIPIDSEHNAIFQCLCGNENGIDFKKIENSINRILLTASGGPFRGYSLDSLQNVTPEKACSHPRWNMGPKISVDSSTMINKGFEVIETHWLFNIPTRKIEILIHPQSVIHSMVEYIDGSIIAQLSKPDMGIPISYALGFPIRTKNKVGFVDFTELRKLDFYQPDFIKFPCLSLAFDALKLGQAHCIVLNAANEVAVDAFLNENIRYTSISRIIDASINWYEQKIPYSLNNLDDILHLDRITRDFARKICHV</sequence>
<dbReference type="SUPFAM" id="SSF51735">
    <property type="entry name" value="NAD(P)-binding Rossmann-fold domains"/>
    <property type="match status" value="1"/>
</dbReference>
<reference evidence="13 14" key="1">
    <citation type="journal article" date="2013" name="Genome Biol. Evol.">
        <title>Genome evolution and phylogenomic analysis of candidatus kinetoplastibacterium, the betaproteobacterial endosymbionts of strigomonas and angomonas.</title>
        <authorList>
            <person name="Alves J.M."/>
            <person name="Serrano M.G."/>
            <person name="Maia da Silva F."/>
            <person name="Voegtly L.J."/>
            <person name="Matveyev A.V."/>
            <person name="Teixeira M.M."/>
            <person name="Camargo E.P."/>
            <person name="Buck G.A."/>
        </authorList>
    </citation>
    <scope>NUCLEOTIDE SEQUENCE [LARGE SCALE GENOMIC DNA]</scope>
    <source>
        <strain evidence="13 14">TCC290E</strain>
    </source>
</reference>
<keyword evidence="5 9" id="KW-0560">Oxidoreductase</keyword>
<accession>M1M8J5</accession>
<dbReference type="GO" id="GO:0051484">
    <property type="term" value="P:isopentenyl diphosphate biosynthetic process, methylerythritol 4-phosphate pathway involved in terpenoid biosynthetic process"/>
    <property type="evidence" value="ECO:0007669"/>
    <property type="project" value="TreeGrafter"/>
</dbReference>
<keyword evidence="14" id="KW-1185">Reference proteome</keyword>
<evidence type="ECO:0000256" key="8">
    <source>
        <dbReference type="ARBA" id="ARBA00048543"/>
    </source>
</evidence>
<feature type="domain" description="1-deoxy-D-xylulose 5-phosphate reductoisomerase C-terminal" evidence="11">
    <location>
        <begin position="147"/>
        <end position="238"/>
    </location>
</feature>
<dbReference type="PATRIC" id="fig|1208920.3.peg.313"/>
<feature type="binding site" evidence="9">
    <location>
        <position position="214"/>
    </location>
    <ligand>
        <name>NADPH</name>
        <dbReference type="ChEBI" id="CHEBI:57783"/>
    </ligand>
</feature>
<dbReference type="InterPro" id="IPR003821">
    <property type="entry name" value="DXP_reductoisomerase"/>
</dbReference>
<dbReference type="InterPro" id="IPR026877">
    <property type="entry name" value="DXPR_C"/>
</dbReference>
<evidence type="ECO:0000256" key="3">
    <source>
        <dbReference type="ARBA" id="ARBA00022723"/>
    </source>
</evidence>
<feature type="binding site" evidence="9">
    <location>
        <position position="125"/>
    </location>
    <ligand>
        <name>NADPH</name>
        <dbReference type="ChEBI" id="CHEBI:57783"/>
    </ligand>
</feature>
<feature type="binding site" evidence="9">
    <location>
        <position position="12"/>
    </location>
    <ligand>
        <name>NADPH</name>
        <dbReference type="ChEBI" id="CHEBI:57783"/>
    </ligand>
</feature>
<feature type="binding site" evidence="9">
    <location>
        <position position="226"/>
    </location>
    <ligand>
        <name>1-deoxy-D-xylulose 5-phosphate</name>
        <dbReference type="ChEBI" id="CHEBI:57792"/>
    </ligand>
</feature>
<evidence type="ECO:0000313" key="14">
    <source>
        <dbReference type="Proteomes" id="UP000011541"/>
    </source>
</evidence>
<evidence type="ECO:0000313" key="13">
    <source>
        <dbReference type="EMBL" id="AGF48325.1"/>
    </source>
</evidence>
<dbReference type="HAMAP" id="MF_00183">
    <property type="entry name" value="DXP_reductoisom"/>
    <property type="match status" value="1"/>
</dbReference>
<dbReference type="SUPFAM" id="SSF69055">
    <property type="entry name" value="1-deoxy-D-xylulose-5-phosphate reductoisomerase, C-terminal domain"/>
    <property type="match status" value="1"/>
</dbReference>
<dbReference type="EMBL" id="CP003805">
    <property type="protein sequence ID" value="AGF48325.1"/>
    <property type="molecule type" value="Genomic_DNA"/>
</dbReference>
<evidence type="ECO:0000256" key="7">
    <source>
        <dbReference type="ARBA" id="ARBA00023229"/>
    </source>
</evidence>
<evidence type="ECO:0000256" key="6">
    <source>
        <dbReference type="ARBA" id="ARBA00023211"/>
    </source>
</evidence>
<dbReference type="AlphaFoldDB" id="M1M8J5"/>
<dbReference type="Gene3D" id="3.40.50.720">
    <property type="entry name" value="NAD(P)-binding Rossmann-like Domain"/>
    <property type="match status" value="1"/>
</dbReference>
<dbReference type="Pfam" id="PF13288">
    <property type="entry name" value="DXPR_C"/>
    <property type="match status" value="1"/>
</dbReference>
<dbReference type="Pfam" id="PF08436">
    <property type="entry name" value="DXP_redisom_C"/>
    <property type="match status" value="1"/>
</dbReference>
<dbReference type="STRING" id="1208920.CONE_0557"/>
<feature type="binding site" evidence="9">
    <location>
        <position position="13"/>
    </location>
    <ligand>
        <name>NADPH</name>
        <dbReference type="ChEBI" id="CHEBI:57783"/>
    </ligand>
</feature>
<dbReference type="PANTHER" id="PTHR30525">
    <property type="entry name" value="1-DEOXY-D-XYLULOSE 5-PHOSPHATE REDUCTOISOMERASE"/>
    <property type="match status" value="1"/>
</dbReference>
<comment type="pathway">
    <text evidence="1 9">Isoprenoid biosynthesis; isopentenyl diphosphate biosynthesis via DXP pathway; isopentenyl diphosphate from 1-deoxy-D-xylulose 5-phosphate: step 1/6.</text>
</comment>
<gene>
    <name evidence="9" type="primary">dxr</name>
    <name evidence="13" type="ORF">CONE_0557</name>
</gene>
<comment type="caution">
    <text evidence="9">Lacks conserved residue(s) required for the propagation of feature annotation.</text>
</comment>
<keyword evidence="6 9" id="KW-0464">Manganese</keyword>
<comment type="cofactor">
    <cofactor evidence="9">
        <name>Mg(2+)</name>
        <dbReference type="ChEBI" id="CHEBI:18420"/>
    </cofactor>
    <cofactor evidence="9">
        <name>Mn(2+)</name>
        <dbReference type="ChEBI" id="CHEBI:29035"/>
    </cofactor>
</comment>
<dbReference type="InterPro" id="IPR013512">
    <property type="entry name" value="DXP_reductoisomerase_N"/>
</dbReference>
<feature type="binding site" evidence="9">
    <location>
        <position position="151"/>
    </location>
    <ligand>
        <name>Mn(2+)</name>
        <dbReference type="ChEBI" id="CHEBI:29035"/>
    </ligand>
</feature>
<dbReference type="GO" id="GO:0030145">
    <property type="term" value="F:manganese ion binding"/>
    <property type="evidence" value="ECO:0007669"/>
    <property type="project" value="TreeGrafter"/>
</dbReference>
<proteinExistence type="inferred from homology"/>
<dbReference type="InterPro" id="IPR013644">
    <property type="entry name" value="DXP_reductoisomerase_C"/>
</dbReference>
<name>M1M8J5_9PROT</name>
<dbReference type="FunFam" id="3.40.50.720:FF:000045">
    <property type="entry name" value="1-deoxy-D-xylulose 5-phosphate reductoisomerase"/>
    <property type="match status" value="1"/>
</dbReference>
<feature type="binding site" evidence="9">
    <location>
        <position position="11"/>
    </location>
    <ligand>
        <name>NADPH</name>
        <dbReference type="ChEBI" id="CHEBI:57783"/>
    </ligand>
</feature>
<dbReference type="KEGG" id="kon:CONE_0557"/>
<feature type="binding site" evidence="9">
    <location>
        <position position="14"/>
    </location>
    <ligand>
        <name>NADPH</name>
        <dbReference type="ChEBI" id="CHEBI:57783"/>
    </ligand>
</feature>
<feature type="domain" description="DXP reductoisomerase C-terminal" evidence="12">
    <location>
        <begin position="270"/>
        <end position="389"/>
    </location>
</feature>
<dbReference type="UniPathway" id="UPA00056">
    <property type="reaction ID" value="UER00092"/>
</dbReference>
<comment type="catalytic activity">
    <reaction evidence="8">
        <text>2-C-methyl-D-erythritol 4-phosphate + NADP(+) = 1-deoxy-D-xylulose 5-phosphate + NADPH + H(+)</text>
        <dbReference type="Rhea" id="RHEA:13717"/>
        <dbReference type="ChEBI" id="CHEBI:15378"/>
        <dbReference type="ChEBI" id="CHEBI:57783"/>
        <dbReference type="ChEBI" id="CHEBI:57792"/>
        <dbReference type="ChEBI" id="CHEBI:58262"/>
        <dbReference type="ChEBI" id="CHEBI:58349"/>
        <dbReference type="EC" id="1.1.1.267"/>
    </reaction>
    <physiologicalReaction direction="right-to-left" evidence="8">
        <dbReference type="Rhea" id="RHEA:13719"/>
    </physiologicalReaction>
</comment>
<dbReference type="Proteomes" id="UP000011541">
    <property type="component" value="Chromosome"/>
</dbReference>
<evidence type="ECO:0000256" key="2">
    <source>
        <dbReference type="ARBA" id="ARBA00006825"/>
    </source>
</evidence>
<dbReference type="GO" id="GO:0016853">
    <property type="term" value="F:isomerase activity"/>
    <property type="evidence" value="ECO:0007669"/>
    <property type="project" value="UniProtKB-KW"/>
</dbReference>
<evidence type="ECO:0000256" key="1">
    <source>
        <dbReference type="ARBA" id="ARBA00005094"/>
    </source>
</evidence>
<comment type="function">
    <text evidence="9">Catalyzes the NADPH-dependent rearrangement and reduction of 1-deoxy-D-xylulose-5-phosphate (DXP) to 2-C-methyl-D-erythritol 4-phosphate (MEP).</text>
</comment>
<feature type="domain" description="1-deoxy-D-xylulose 5-phosphate reductoisomerase N-terminal" evidence="10">
    <location>
        <begin position="5"/>
        <end position="133"/>
    </location>
</feature>
<dbReference type="NCBIfam" id="TIGR00243">
    <property type="entry name" value="Dxr"/>
    <property type="match status" value="1"/>
</dbReference>
<dbReference type="eggNOG" id="COG0743">
    <property type="taxonomic scope" value="Bacteria"/>
</dbReference>
<dbReference type="InterPro" id="IPR036291">
    <property type="entry name" value="NAD(P)-bd_dom_sf"/>
</dbReference>
<feature type="binding site" evidence="9">
    <location>
        <position position="127"/>
    </location>
    <ligand>
        <name>NADPH</name>
        <dbReference type="ChEBI" id="CHEBI:57783"/>
    </ligand>
</feature>
<keyword evidence="3 9" id="KW-0479">Metal-binding</keyword>
<dbReference type="Pfam" id="PF02670">
    <property type="entry name" value="DXP_reductoisom"/>
    <property type="match status" value="1"/>
</dbReference>
<feature type="binding site" evidence="9">
    <location>
        <position position="185"/>
    </location>
    <ligand>
        <name>1-deoxy-D-xylulose 5-phosphate</name>
        <dbReference type="ChEBI" id="CHEBI:57792"/>
    </ligand>
</feature>
<feature type="binding site" evidence="9">
    <location>
        <position position="208"/>
    </location>
    <ligand>
        <name>1-deoxy-D-xylulose 5-phosphate</name>
        <dbReference type="ChEBI" id="CHEBI:57792"/>
    </ligand>
</feature>
<evidence type="ECO:0000256" key="9">
    <source>
        <dbReference type="HAMAP-Rule" id="MF_00183"/>
    </source>
</evidence>
<dbReference type="Gene3D" id="1.10.1740.10">
    <property type="match status" value="1"/>
</dbReference>
<evidence type="ECO:0000259" key="12">
    <source>
        <dbReference type="Pfam" id="PF13288"/>
    </source>
</evidence>
<dbReference type="InterPro" id="IPR036169">
    <property type="entry name" value="DXPR_C_sf"/>
</dbReference>
<feature type="binding site" evidence="9">
    <location>
        <position position="126"/>
    </location>
    <ligand>
        <name>1-deoxy-D-xylulose 5-phosphate</name>
        <dbReference type="ChEBI" id="CHEBI:57792"/>
    </ligand>
</feature>
<feature type="binding site" evidence="9">
    <location>
        <position position="221"/>
    </location>
    <ligand>
        <name>1-deoxy-D-xylulose 5-phosphate</name>
        <dbReference type="ChEBI" id="CHEBI:57792"/>
    </ligand>
</feature>
<feature type="binding site" evidence="9">
    <location>
        <position position="230"/>
    </location>
    <ligand>
        <name>1-deoxy-D-xylulose 5-phosphate</name>
        <dbReference type="ChEBI" id="CHEBI:57792"/>
    </ligand>
</feature>
<dbReference type="HOGENOM" id="CLU_035714_0_1_4"/>
<feature type="binding site" evidence="9">
    <location>
        <position position="153"/>
    </location>
    <ligand>
        <name>1-deoxy-D-xylulose 5-phosphate</name>
        <dbReference type="ChEBI" id="CHEBI:57792"/>
    </ligand>
</feature>
<feature type="binding site" evidence="9">
    <location>
        <position position="227"/>
    </location>
    <ligand>
        <name>1-deoxy-D-xylulose 5-phosphate</name>
        <dbReference type="ChEBI" id="CHEBI:57792"/>
    </ligand>
</feature>
<evidence type="ECO:0000259" key="10">
    <source>
        <dbReference type="Pfam" id="PF02670"/>
    </source>
</evidence>
<keyword evidence="7 9" id="KW-0414">Isoprene biosynthesis</keyword>
<dbReference type="PIRSF" id="PIRSF006205">
    <property type="entry name" value="Dxp_reductismrs"/>
    <property type="match status" value="1"/>
</dbReference>
<feature type="binding site" evidence="9">
    <location>
        <position position="153"/>
    </location>
    <ligand>
        <name>Mn(2+)</name>
        <dbReference type="ChEBI" id="CHEBI:29035"/>
    </ligand>
</feature>
<feature type="binding site" evidence="9">
    <location>
        <position position="230"/>
    </location>
    <ligand>
        <name>Mn(2+)</name>
        <dbReference type="ChEBI" id="CHEBI:29035"/>
    </ligand>
</feature>
<evidence type="ECO:0000259" key="11">
    <source>
        <dbReference type="Pfam" id="PF08436"/>
    </source>
</evidence>
<feature type="binding site" evidence="9">
    <location>
        <position position="152"/>
    </location>
    <ligand>
        <name>1-deoxy-D-xylulose 5-phosphate</name>
        <dbReference type="ChEBI" id="CHEBI:57792"/>
    </ligand>
</feature>
<evidence type="ECO:0000256" key="5">
    <source>
        <dbReference type="ARBA" id="ARBA00023002"/>
    </source>
</evidence>
<dbReference type="PANTHER" id="PTHR30525:SF0">
    <property type="entry name" value="1-DEOXY-D-XYLULOSE 5-PHOSPHATE REDUCTOISOMERASE, CHLOROPLASTIC"/>
    <property type="match status" value="1"/>
</dbReference>
<dbReference type="GO" id="GO:0030604">
    <property type="term" value="F:1-deoxy-D-xylulose-5-phosphate reductoisomerase activity"/>
    <property type="evidence" value="ECO:0007669"/>
    <property type="project" value="UniProtKB-UniRule"/>
</dbReference>
<keyword evidence="9" id="KW-0460">Magnesium</keyword>
<dbReference type="EC" id="1.1.1.267" evidence="9"/>